<feature type="transmembrane region" description="Helical" evidence="1">
    <location>
        <begin position="132"/>
        <end position="151"/>
    </location>
</feature>
<comment type="caution">
    <text evidence="2">The sequence shown here is derived from an EMBL/GenBank/DDBJ whole genome shotgun (WGS) entry which is preliminary data.</text>
</comment>
<dbReference type="OrthoDB" id="3429068at2"/>
<gene>
    <name evidence="2" type="ORF">FRX94_01060</name>
</gene>
<keyword evidence="3" id="KW-1185">Reference proteome</keyword>
<evidence type="ECO:0000313" key="3">
    <source>
        <dbReference type="Proteomes" id="UP000320791"/>
    </source>
</evidence>
<sequence length="152" mass="16648">MLILHVIAAILFLGPVTVATSTFQVRALEAHRGNEASRGSATVLHKISNTYGLLSLLVPLLGFGVLFSDITFLKEGRMHASILITFIAWALLFFLILPRQKKMMAALGLLDEDDMPSEPVEIANWDKAKSQLAIFSGIFAALWLVIAVLMVI</sequence>
<dbReference type="AlphaFoldDB" id="A0A5C5UTW3"/>
<dbReference type="EMBL" id="VOHM01000002">
    <property type="protein sequence ID" value="TWT28940.1"/>
    <property type="molecule type" value="Genomic_DNA"/>
</dbReference>
<accession>A0A5C5UTW3</accession>
<name>A0A5C5UTW3_9CORY</name>
<organism evidence="2 3">
    <name type="scientific">Corynebacterium canis</name>
    <dbReference type="NCBI Taxonomy" id="679663"/>
    <lineage>
        <taxon>Bacteria</taxon>
        <taxon>Bacillati</taxon>
        <taxon>Actinomycetota</taxon>
        <taxon>Actinomycetes</taxon>
        <taxon>Mycobacteriales</taxon>
        <taxon>Corynebacteriaceae</taxon>
        <taxon>Corynebacterium</taxon>
    </lineage>
</organism>
<protein>
    <submittedName>
        <fullName evidence="2">DUF2269 domain-containing protein</fullName>
    </submittedName>
</protein>
<feature type="transmembrane region" description="Helical" evidence="1">
    <location>
        <begin position="51"/>
        <end position="73"/>
    </location>
</feature>
<keyword evidence="1" id="KW-0472">Membrane</keyword>
<evidence type="ECO:0000313" key="2">
    <source>
        <dbReference type="EMBL" id="TWT28940.1"/>
    </source>
</evidence>
<dbReference type="Proteomes" id="UP000320791">
    <property type="component" value="Unassembled WGS sequence"/>
</dbReference>
<feature type="transmembrane region" description="Helical" evidence="1">
    <location>
        <begin position="80"/>
        <end position="97"/>
    </location>
</feature>
<proteinExistence type="predicted"/>
<keyword evidence="1" id="KW-0812">Transmembrane</keyword>
<reference evidence="2 3" key="1">
    <citation type="submission" date="2019-08" db="EMBL/GenBank/DDBJ databases">
        <authorList>
            <person name="Lei W."/>
        </authorList>
    </citation>
    <scope>NUCLEOTIDE SEQUENCE [LARGE SCALE GENOMIC DNA]</scope>
    <source>
        <strain evidence="2 3">CCUG 58627</strain>
    </source>
</reference>
<evidence type="ECO:0000256" key="1">
    <source>
        <dbReference type="SAM" id="Phobius"/>
    </source>
</evidence>
<keyword evidence="1" id="KW-1133">Transmembrane helix</keyword>